<keyword evidence="5" id="KW-0949">S-adenosyl-L-methionine</keyword>
<dbReference type="InterPro" id="IPR005815">
    <property type="entry name" value="BioA"/>
</dbReference>
<dbReference type="Pfam" id="PF00202">
    <property type="entry name" value="Aminotran_3"/>
    <property type="match status" value="1"/>
</dbReference>
<dbReference type="EMBL" id="UOFE01000025">
    <property type="protein sequence ID" value="VAW52222.1"/>
    <property type="molecule type" value="Genomic_DNA"/>
</dbReference>
<dbReference type="NCBIfam" id="NF004624">
    <property type="entry name" value="PRK05964.1"/>
    <property type="match status" value="1"/>
</dbReference>
<evidence type="ECO:0000256" key="1">
    <source>
        <dbReference type="ARBA" id="ARBA00001933"/>
    </source>
</evidence>
<keyword evidence="3 8" id="KW-0032">Aminotransferase</keyword>
<dbReference type="SUPFAM" id="SSF53383">
    <property type="entry name" value="PLP-dependent transferases"/>
    <property type="match status" value="1"/>
</dbReference>
<proteinExistence type="inferred from homology"/>
<dbReference type="PIRSF" id="PIRSF000521">
    <property type="entry name" value="Transaminase_4ab_Lys_Orn"/>
    <property type="match status" value="1"/>
</dbReference>
<dbReference type="GO" id="GO:0004015">
    <property type="term" value="F:adenosylmethionine-8-amino-7-oxononanoate transaminase activity"/>
    <property type="evidence" value="ECO:0007669"/>
    <property type="project" value="UniProtKB-EC"/>
</dbReference>
<keyword evidence="6" id="KW-0093">Biotin biosynthesis</keyword>
<dbReference type="Gene3D" id="3.40.640.10">
    <property type="entry name" value="Type I PLP-dependent aspartate aminotransferase-like (Major domain)"/>
    <property type="match status" value="1"/>
</dbReference>
<dbReference type="InterPro" id="IPR015422">
    <property type="entry name" value="PyrdxlP-dep_Trfase_small"/>
</dbReference>
<evidence type="ECO:0000256" key="6">
    <source>
        <dbReference type="ARBA" id="ARBA00022756"/>
    </source>
</evidence>
<evidence type="ECO:0000313" key="8">
    <source>
        <dbReference type="EMBL" id="VAW52222.1"/>
    </source>
</evidence>
<dbReference type="PANTHER" id="PTHR42684:SF17">
    <property type="entry name" value="ADENOSYLMETHIONINE-8-AMINO-7-OXONONANOATE AMINOTRANSFERASE"/>
    <property type="match status" value="1"/>
</dbReference>
<organism evidence="8">
    <name type="scientific">hydrothermal vent metagenome</name>
    <dbReference type="NCBI Taxonomy" id="652676"/>
    <lineage>
        <taxon>unclassified sequences</taxon>
        <taxon>metagenomes</taxon>
        <taxon>ecological metagenomes</taxon>
    </lineage>
</organism>
<evidence type="ECO:0000256" key="5">
    <source>
        <dbReference type="ARBA" id="ARBA00022691"/>
    </source>
</evidence>
<dbReference type="InterPro" id="IPR005814">
    <property type="entry name" value="Aminotrans_3"/>
</dbReference>
<dbReference type="FunFam" id="3.40.640.10:FF:000041">
    <property type="entry name" value="Adenosylmethionine-8-amino-7-oxononanoate aminotransferase"/>
    <property type="match status" value="1"/>
</dbReference>
<protein>
    <submittedName>
        <fullName evidence="8">Adenosylmethionine-8-amino-7-oxononanoate aminotransferase</fullName>
        <ecNumber evidence="8">2.6.1.62</ecNumber>
    </submittedName>
</protein>
<evidence type="ECO:0000256" key="4">
    <source>
        <dbReference type="ARBA" id="ARBA00022679"/>
    </source>
</evidence>
<comment type="cofactor">
    <cofactor evidence="1">
        <name>pyridoxal 5'-phosphate</name>
        <dbReference type="ChEBI" id="CHEBI:597326"/>
    </cofactor>
</comment>
<dbReference type="EC" id="2.6.1.62" evidence="8"/>
<gene>
    <name evidence="8" type="ORF">MNBD_GAMMA05-213</name>
</gene>
<dbReference type="NCBIfam" id="NF005940">
    <property type="entry name" value="PRK07986.1"/>
    <property type="match status" value="1"/>
</dbReference>
<name>A0A3B0WLJ7_9ZZZZ</name>
<evidence type="ECO:0000256" key="7">
    <source>
        <dbReference type="ARBA" id="ARBA00022898"/>
    </source>
</evidence>
<dbReference type="NCBIfam" id="TIGR00508">
    <property type="entry name" value="bioA"/>
    <property type="match status" value="1"/>
</dbReference>
<dbReference type="Gene3D" id="3.90.1150.10">
    <property type="entry name" value="Aspartate Aminotransferase, domain 1"/>
    <property type="match status" value="1"/>
</dbReference>
<keyword evidence="4 8" id="KW-0808">Transferase</keyword>
<evidence type="ECO:0000256" key="3">
    <source>
        <dbReference type="ARBA" id="ARBA00022576"/>
    </source>
</evidence>
<dbReference type="InterPro" id="IPR049704">
    <property type="entry name" value="Aminotrans_3_PPA_site"/>
</dbReference>
<dbReference type="PROSITE" id="PS00600">
    <property type="entry name" value="AA_TRANSFER_CLASS_3"/>
    <property type="match status" value="1"/>
</dbReference>
<dbReference type="PANTHER" id="PTHR42684">
    <property type="entry name" value="ADENOSYLMETHIONINE-8-AMINO-7-OXONONANOATE AMINOTRANSFERASE"/>
    <property type="match status" value="1"/>
</dbReference>
<reference evidence="8" key="1">
    <citation type="submission" date="2018-06" db="EMBL/GenBank/DDBJ databases">
        <authorList>
            <person name="Zhirakovskaya E."/>
        </authorList>
    </citation>
    <scope>NUCLEOTIDE SEQUENCE</scope>
</reference>
<dbReference type="GO" id="GO:0009102">
    <property type="term" value="P:biotin biosynthetic process"/>
    <property type="evidence" value="ECO:0007669"/>
    <property type="project" value="UniProtKB-UniPathway"/>
</dbReference>
<dbReference type="GO" id="GO:0030170">
    <property type="term" value="F:pyridoxal phosphate binding"/>
    <property type="evidence" value="ECO:0007669"/>
    <property type="project" value="InterPro"/>
</dbReference>
<sequence>MHERPPSPLVLDDKKHVWHPYSSTHSDLPVFPVKSASGVHLTLENGKQLIDGMSSWWCAIHGYNVPELNNAVKRQLEAMAHVMFGGLTHEPAVTLCKKLVEITPEKLETVFLVDSGSVSVEVAMKMAIQYWQARKFKHKQKFISLKNGYHGDTLGAMSVCDPVTGMHTLFSDILAKNYFIASPECDFNEPCKIEHLDELRSVLAKHHKNIAALILEPVVQGTGGMKFYSSDYLKQAKILCEKHDVLLIADEIATGFGRSGKMFACEHAGISPDIMCVGKSLTGGYLTLAATLCTKQISDTISNNQPNVFMHGPTFMGNPLACAVAIENIRLLQSSPWQINIKKIEQQLTKELELCKTLDCVKDVRILGAIGVVELKQAVNMSKIQQAFVDQGVWIRPFGKLIYLMPPYIINERQLNTLTQAIYTVLKNGQHL</sequence>
<dbReference type="HAMAP" id="MF_00834">
    <property type="entry name" value="BioA"/>
    <property type="match status" value="1"/>
</dbReference>
<keyword evidence="7" id="KW-0663">Pyridoxal phosphate</keyword>
<accession>A0A3B0WLJ7</accession>
<dbReference type="CDD" id="cd00610">
    <property type="entry name" value="OAT_like"/>
    <property type="match status" value="1"/>
</dbReference>
<dbReference type="InterPro" id="IPR015421">
    <property type="entry name" value="PyrdxlP-dep_Trfase_major"/>
</dbReference>
<comment type="pathway">
    <text evidence="2">Cofactor biosynthesis; biotin biosynthesis.</text>
</comment>
<dbReference type="InterPro" id="IPR015424">
    <property type="entry name" value="PyrdxlP-dep_Trfase"/>
</dbReference>
<evidence type="ECO:0000256" key="2">
    <source>
        <dbReference type="ARBA" id="ARBA00004746"/>
    </source>
</evidence>
<dbReference type="UniPathway" id="UPA00078"/>
<dbReference type="AlphaFoldDB" id="A0A3B0WLJ7"/>